<evidence type="ECO:0000256" key="1">
    <source>
        <dbReference type="SAM" id="MobiDB-lite"/>
    </source>
</evidence>
<dbReference type="Gene3D" id="3.90.320.10">
    <property type="match status" value="1"/>
</dbReference>
<dbReference type="InterPro" id="IPR011604">
    <property type="entry name" value="PDDEXK-like_dom_sf"/>
</dbReference>
<organism evidence="2">
    <name type="scientific">marine sediment metagenome</name>
    <dbReference type="NCBI Taxonomy" id="412755"/>
    <lineage>
        <taxon>unclassified sequences</taxon>
        <taxon>metagenomes</taxon>
        <taxon>ecological metagenomes</taxon>
    </lineage>
</organism>
<protein>
    <recommendedName>
        <fullName evidence="3">PD-(D/E)XK endonuclease-like domain-containing protein</fullName>
    </recommendedName>
</protein>
<feature type="region of interest" description="Disordered" evidence="1">
    <location>
        <begin position="1"/>
        <end position="35"/>
    </location>
</feature>
<sequence>MGKYTALNKRTRDDNIRISKTRPRKKDTDHPKPGKAVYLKPAKAVTRKDIERAVRPIRTMKTKKAKEKPWLIMKPQEKLMVETDTEISGFIESTYIKEKDFGDGLKERGDWRRTSLAFGHCKKCPRATYYDFFEPHKSRKYTTKGEILFDEGKRHHKNIQSRLDDMGKMKNSEGYLHIDEVNANGYYDGLIPVGTEGRFTVCDILEIKSKGAGGMSVLQNDYDQAQLYLYASKFSKSLKAAKIKTRNIRILYKDRSCLAENIHYGWTAFPDIDRQNDIMEYMRFLWNVVYGQKKLFPHPYERKSNNCKWCRYHEHCWKGFAFEPKEADISKIMEVETPTEEIVKSFSNRLYMILKEERKLKAEKDTMIPALLKYFISTQTKLYPIADGEGLGVSQGKLSEWDTPGLIGALGFEMFSQISKPDGNKITALIKREYIDAGKFEQFRSYKLSKPSIQIRKVKND</sequence>
<accession>A0A0F9GN31</accession>
<reference evidence="2" key="1">
    <citation type="journal article" date="2015" name="Nature">
        <title>Complex archaea that bridge the gap between prokaryotes and eukaryotes.</title>
        <authorList>
            <person name="Spang A."/>
            <person name="Saw J.H."/>
            <person name="Jorgensen S.L."/>
            <person name="Zaremba-Niedzwiedzka K."/>
            <person name="Martijn J."/>
            <person name="Lind A.E."/>
            <person name="van Eijk R."/>
            <person name="Schleper C."/>
            <person name="Guy L."/>
            <person name="Ettema T.J."/>
        </authorList>
    </citation>
    <scope>NUCLEOTIDE SEQUENCE</scope>
</reference>
<comment type="caution">
    <text evidence="2">The sequence shown here is derived from an EMBL/GenBank/DDBJ whole genome shotgun (WGS) entry which is preliminary data.</text>
</comment>
<evidence type="ECO:0008006" key="3">
    <source>
        <dbReference type="Google" id="ProtNLM"/>
    </source>
</evidence>
<proteinExistence type="predicted"/>
<evidence type="ECO:0000313" key="2">
    <source>
        <dbReference type="EMBL" id="KKL70815.1"/>
    </source>
</evidence>
<gene>
    <name evidence="2" type="ORF">LCGC14_2101160</name>
</gene>
<dbReference type="EMBL" id="LAZR01025784">
    <property type="protein sequence ID" value="KKL70815.1"/>
    <property type="molecule type" value="Genomic_DNA"/>
</dbReference>
<name>A0A0F9GN31_9ZZZZ</name>
<dbReference type="AlphaFoldDB" id="A0A0F9GN31"/>